<dbReference type="EMBL" id="CP007139">
    <property type="protein sequence ID" value="AIE86669.1"/>
    <property type="molecule type" value="Genomic_DNA"/>
</dbReference>
<sequence length="391" mass="43240">MKAVGFIPVRSGSKSIPRKNVRPLAGKPLVLWAVEAAARSGVLDRVVVATDDAEIKAIVQQAALPGVVVVDRDPANATDTASTDSVMLEYAVHEDFDTFVLLQATSPLTTSKDVRNAVRIYQETGADSLVTGVRQKRFIWERNDGHLGRAINYDPSRRPRRQDFDGYVVENGAIIVCDRLGLIKHGYRLFGNVAVYEMEDETYIEIDEPSDWEVLEALIHSRTRQAVQDSYVERLGSIQLVLTDVDGVLTDAGMYYGEQGDELKKFNTRDGKGLELMRKIGVKIGIVTSENTLLVERRARKLKMDFLHQGVERKSVVLTEICQELGISPANVAYIGDDVNDLEILREVGFAACPADAVDEVKQVAHFVTKAKGGEGAVRELCDLILSVKQR</sequence>
<name>A0A068NY60_FIMGI</name>
<dbReference type="InterPro" id="IPR029044">
    <property type="entry name" value="Nucleotide-diphossugar_trans"/>
</dbReference>
<dbReference type="InterPro" id="IPR010023">
    <property type="entry name" value="KdsC_fam"/>
</dbReference>
<dbReference type="CDD" id="cd02513">
    <property type="entry name" value="CMP-NeuAc_Synthase"/>
    <property type="match status" value="1"/>
</dbReference>
<dbReference type="RefSeq" id="WP_025229388.1">
    <property type="nucleotide sequence ID" value="NZ_CP007139.1"/>
</dbReference>
<dbReference type="KEGG" id="fgi:OP10G_3301"/>
<accession>A0A068NY60</accession>
<dbReference type="Pfam" id="PF08282">
    <property type="entry name" value="Hydrolase_3"/>
    <property type="match status" value="1"/>
</dbReference>
<dbReference type="Gene3D" id="3.90.550.10">
    <property type="entry name" value="Spore Coat Polysaccharide Biosynthesis Protein SpsA, Chain A"/>
    <property type="match status" value="1"/>
</dbReference>
<evidence type="ECO:0000256" key="4">
    <source>
        <dbReference type="ARBA" id="ARBA00005893"/>
    </source>
</evidence>
<dbReference type="EC" id="2.7.7.43" evidence="7"/>
<keyword evidence="11" id="KW-0548">Nucleotidyltransferase</keyword>
<dbReference type="GO" id="GO:0016788">
    <property type="term" value="F:hydrolase activity, acting on ester bonds"/>
    <property type="evidence" value="ECO:0007669"/>
    <property type="project" value="InterPro"/>
</dbReference>
<comment type="similarity">
    <text evidence="4">Belongs to the KdsC family.</text>
</comment>
<comment type="subunit">
    <text evidence="6">Homotetramer.</text>
</comment>
<keyword evidence="10" id="KW-0460">Magnesium</keyword>
<evidence type="ECO:0000256" key="9">
    <source>
        <dbReference type="ARBA" id="ARBA00022801"/>
    </source>
</evidence>
<dbReference type="SFLD" id="SFLDG01138">
    <property type="entry name" value="C1.6.2:_Deoxy-d-mannose-octulo"/>
    <property type="match status" value="1"/>
</dbReference>
<evidence type="ECO:0000256" key="1">
    <source>
        <dbReference type="ARBA" id="ARBA00001862"/>
    </source>
</evidence>
<evidence type="ECO:0000256" key="2">
    <source>
        <dbReference type="ARBA" id="ARBA00001946"/>
    </source>
</evidence>
<dbReference type="GO" id="GO:0046872">
    <property type="term" value="F:metal ion binding"/>
    <property type="evidence" value="ECO:0007669"/>
    <property type="project" value="UniProtKB-KW"/>
</dbReference>
<dbReference type="SUPFAM" id="SSF53448">
    <property type="entry name" value="Nucleotide-diphospho-sugar transferases"/>
    <property type="match status" value="1"/>
</dbReference>
<evidence type="ECO:0000256" key="10">
    <source>
        <dbReference type="ARBA" id="ARBA00022842"/>
    </source>
</evidence>
<dbReference type="PANTHER" id="PTHR21485:SF3">
    <property type="entry name" value="N-ACYLNEURAMINATE CYTIDYLYLTRANSFERASE"/>
    <property type="match status" value="1"/>
</dbReference>
<keyword evidence="8" id="KW-0479">Metal-binding</keyword>
<dbReference type="InterPro" id="IPR036412">
    <property type="entry name" value="HAD-like_sf"/>
</dbReference>
<evidence type="ECO:0000256" key="8">
    <source>
        <dbReference type="ARBA" id="ARBA00022723"/>
    </source>
</evidence>
<dbReference type="HOGENOM" id="CLU_042930_0_2_0"/>
<dbReference type="STRING" id="661478.OP10G_3301"/>
<dbReference type="InterPro" id="IPR023214">
    <property type="entry name" value="HAD_sf"/>
</dbReference>
<evidence type="ECO:0000313" key="12">
    <source>
        <dbReference type="Proteomes" id="UP000027982"/>
    </source>
</evidence>
<organism evidence="11 12">
    <name type="scientific">Fimbriimonas ginsengisoli Gsoil 348</name>
    <dbReference type="NCBI Taxonomy" id="661478"/>
    <lineage>
        <taxon>Bacteria</taxon>
        <taxon>Bacillati</taxon>
        <taxon>Armatimonadota</taxon>
        <taxon>Fimbriimonadia</taxon>
        <taxon>Fimbriimonadales</taxon>
        <taxon>Fimbriimonadaceae</taxon>
        <taxon>Fimbriimonas</taxon>
    </lineage>
</organism>
<evidence type="ECO:0000256" key="7">
    <source>
        <dbReference type="ARBA" id="ARBA00012491"/>
    </source>
</evidence>
<dbReference type="InterPro" id="IPR003329">
    <property type="entry name" value="Cytidylyl_trans"/>
</dbReference>
<evidence type="ECO:0000313" key="11">
    <source>
        <dbReference type="EMBL" id="AIE86669.1"/>
    </source>
</evidence>
<dbReference type="Gene3D" id="3.40.50.1000">
    <property type="entry name" value="HAD superfamily/HAD-like"/>
    <property type="match status" value="1"/>
</dbReference>
<comment type="cofactor">
    <cofactor evidence="2">
        <name>Mg(2+)</name>
        <dbReference type="ChEBI" id="CHEBI:18420"/>
    </cofactor>
</comment>
<dbReference type="eggNOG" id="COG1778">
    <property type="taxonomic scope" value="Bacteria"/>
</dbReference>
<dbReference type="Proteomes" id="UP000027982">
    <property type="component" value="Chromosome"/>
</dbReference>
<keyword evidence="12" id="KW-1185">Reference proteome</keyword>
<keyword evidence="11" id="KW-0808">Transferase</keyword>
<evidence type="ECO:0000256" key="3">
    <source>
        <dbReference type="ARBA" id="ARBA00005141"/>
    </source>
</evidence>
<dbReference type="OrthoDB" id="9805604at2"/>
<evidence type="ECO:0000256" key="5">
    <source>
        <dbReference type="ARBA" id="ARBA00010726"/>
    </source>
</evidence>
<dbReference type="NCBIfam" id="TIGR01670">
    <property type="entry name" value="KdsC-phosphatas"/>
    <property type="match status" value="1"/>
</dbReference>
<reference evidence="11 12" key="1">
    <citation type="journal article" date="2014" name="PLoS ONE">
        <title>The first complete genome sequence of the class fimbriimonadia in the phylum armatimonadetes.</title>
        <authorList>
            <person name="Hu Z.Y."/>
            <person name="Wang Y.Z."/>
            <person name="Im W.T."/>
            <person name="Wang S.Y."/>
            <person name="Zhao G.P."/>
            <person name="Zheng H.J."/>
            <person name="Quan Z.X."/>
        </authorList>
    </citation>
    <scope>NUCLEOTIDE SEQUENCE [LARGE SCALE GENOMIC DNA]</scope>
    <source>
        <strain evidence="11">Gsoil 348</strain>
    </source>
</reference>
<comment type="pathway">
    <text evidence="3">Amino-sugar metabolism; N-acetylneuraminate metabolism.</text>
</comment>
<dbReference type="InterPro" id="IPR050793">
    <property type="entry name" value="CMP-NeuNAc_synthase"/>
</dbReference>
<dbReference type="CDD" id="cd01630">
    <property type="entry name" value="HAD_KDO-like"/>
    <property type="match status" value="1"/>
</dbReference>
<comment type="catalytic activity">
    <reaction evidence="1">
        <text>an N-acylneuraminate + CTP = a CMP-N-acyl-beta-neuraminate + diphosphate</text>
        <dbReference type="Rhea" id="RHEA:11344"/>
        <dbReference type="ChEBI" id="CHEBI:33019"/>
        <dbReference type="ChEBI" id="CHEBI:37563"/>
        <dbReference type="ChEBI" id="CHEBI:60073"/>
        <dbReference type="ChEBI" id="CHEBI:68671"/>
        <dbReference type="EC" id="2.7.7.43"/>
    </reaction>
</comment>
<comment type="similarity">
    <text evidence="5">Belongs to the CMP-NeuNAc synthase family.</text>
</comment>
<gene>
    <name evidence="11" type="ORF">OP10G_3301</name>
</gene>
<dbReference type="SFLD" id="SFLDG01136">
    <property type="entry name" value="C1.6:_Phosphoserine_Phosphatas"/>
    <property type="match status" value="1"/>
</dbReference>
<dbReference type="PANTHER" id="PTHR21485">
    <property type="entry name" value="HAD SUPERFAMILY MEMBERS CMAS AND KDSC"/>
    <property type="match status" value="1"/>
</dbReference>
<dbReference type="Pfam" id="PF02348">
    <property type="entry name" value="CTP_transf_3"/>
    <property type="match status" value="1"/>
</dbReference>
<dbReference type="GO" id="GO:0008781">
    <property type="term" value="F:N-acylneuraminate cytidylyltransferase activity"/>
    <property type="evidence" value="ECO:0007669"/>
    <property type="project" value="UniProtKB-EC"/>
</dbReference>
<protein>
    <recommendedName>
        <fullName evidence="7">N-acylneuraminate cytidylyltransferase</fullName>
        <ecNumber evidence="7">2.7.7.43</ecNumber>
    </recommendedName>
</protein>
<dbReference type="UniPathway" id="UPA00628"/>
<dbReference type="eggNOG" id="COG1083">
    <property type="taxonomic scope" value="Bacteria"/>
</dbReference>
<proteinExistence type="inferred from homology"/>
<dbReference type="SFLD" id="SFLDS00003">
    <property type="entry name" value="Haloacid_Dehalogenase"/>
    <property type="match status" value="1"/>
</dbReference>
<keyword evidence="9" id="KW-0378">Hydrolase</keyword>
<dbReference type="GO" id="GO:0006054">
    <property type="term" value="P:N-acetylneuraminate metabolic process"/>
    <property type="evidence" value="ECO:0007669"/>
    <property type="project" value="UniProtKB-UniPathway"/>
</dbReference>
<dbReference type="FunFam" id="3.40.50.1000:FF:000029">
    <property type="entry name" value="3-deoxy-D-manno-octulosonate 8-phosphate phosphatase KdsC"/>
    <property type="match status" value="1"/>
</dbReference>
<dbReference type="SUPFAM" id="SSF56784">
    <property type="entry name" value="HAD-like"/>
    <property type="match status" value="1"/>
</dbReference>
<evidence type="ECO:0000256" key="6">
    <source>
        <dbReference type="ARBA" id="ARBA00011881"/>
    </source>
</evidence>
<dbReference type="AlphaFoldDB" id="A0A068NY60"/>